<dbReference type="STRING" id="332977.SAMN05421740_101516"/>
<protein>
    <recommendedName>
        <fullName evidence="3">DUF2116 family Zn-ribbon domain-containing protein</fullName>
    </recommendedName>
</protein>
<reference evidence="2" key="1">
    <citation type="submission" date="2016-10" db="EMBL/GenBank/DDBJ databases">
        <authorList>
            <person name="Varghese N."/>
            <person name="Submissions S."/>
        </authorList>
    </citation>
    <scope>NUCLEOTIDE SEQUENCE [LARGE SCALE GENOMIC DNA]</scope>
    <source>
        <strain evidence="2">Jip14</strain>
    </source>
</reference>
<evidence type="ECO:0000313" key="1">
    <source>
        <dbReference type="EMBL" id="SEK31410.1"/>
    </source>
</evidence>
<gene>
    <name evidence="1" type="ORF">SAMN05421740_101516</name>
</gene>
<proteinExistence type="predicted"/>
<accession>A0A1H7G4M2</accession>
<dbReference type="OrthoDB" id="5187906at2"/>
<keyword evidence="2" id="KW-1185">Reference proteome</keyword>
<organism evidence="1 2">
    <name type="scientific">Parapedobacter koreensis</name>
    <dbReference type="NCBI Taxonomy" id="332977"/>
    <lineage>
        <taxon>Bacteria</taxon>
        <taxon>Pseudomonadati</taxon>
        <taxon>Bacteroidota</taxon>
        <taxon>Sphingobacteriia</taxon>
        <taxon>Sphingobacteriales</taxon>
        <taxon>Sphingobacteriaceae</taxon>
        <taxon>Parapedobacter</taxon>
    </lineage>
</organism>
<dbReference type="RefSeq" id="WP_090602509.1">
    <property type="nucleotide sequence ID" value="NZ_FNZR01000001.1"/>
</dbReference>
<dbReference type="EMBL" id="FNZR01000001">
    <property type="protein sequence ID" value="SEK31410.1"/>
    <property type="molecule type" value="Genomic_DNA"/>
</dbReference>
<name>A0A1H7G4M2_9SPHI</name>
<evidence type="ECO:0008006" key="3">
    <source>
        <dbReference type="Google" id="ProtNLM"/>
    </source>
</evidence>
<evidence type="ECO:0000313" key="2">
    <source>
        <dbReference type="Proteomes" id="UP000198916"/>
    </source>
</evidence>
<dbReference type="Proteomes" id="UP000198916">
    <property type="component" value="Unassembled WGS sequence"/>
</dbReference>
<sequence>MERKCLDCGELLAGRADKKFCDDACRSNYNNRRNAEENSYLRKVNGILKRNRRILETLNPEGKVKVRWKTLVKEGFNFDYITDMYETGKGHQYRFCYEYGYLLLDSDEVLLVKRSG</sequence>
<dbReference type="AlphaFoldDB" id="A0A1H7G4M2"/>